<organism evidence="1 2">
    <name type="scientific">Streptomyces cadmiisoli</name>
    <dbReference type="NCBI Taxonomy" id="2184053"/>
    <lineage>
        <taxon>Bacteria</taxon>
        <taxon>Bacillati</taxon>
        <taxon>Actinomycetota</taxon>
        <taxon>Actinomycetes</taxon>
        <taxon>Kitasatosporales</taxon>
        <taxon>Streptomycetaceae</taxon>
        <taxon>Streptomyces</taxon>
        <taxon>Streptomyces aurantiacus group</taxon>
    </lineage>
</organism>
<proteinExistence type="predicted"/>
<gene>
    <name evidence="1" type="ORF">DN051_20640</name>
</gene>
<keyword evidence="2" id="KW-1185">Reference proteome</keyword>
<dbReference type="EMBL" id="CP030073">
    <property type="protein sequence ID" value="AWW38774.1"/>
    <property type="molecule type" value="Genomic_DNA"/>
</dbReference>
<protein>
    <submittedName>
        <fullName evidence="1">Uncharacterized protein</fullName>
    </submittedName>
</protein>
<dbReference type="AlphaFoldDB" id="A0A2Z4J1B4"/>
<dbReference type="KEGG" id="scad:DN051_20640"/>
<sequence>MTELDSELLGWVRDFIRDHENVTAEDITREFFPDDPSMARACLDLFMAGRTTTKRLRSGDIDWDQYADGETHQLTAEVIQARHGITIPQFRKRLSMCCRRRGRAYMAHKSLGVLYFRIGT</sequence>
<evidence type="ECO:0000313" key="1">
    <source>
        <dbReference type="EMBL" id="AWW38774.1"/>
    </source>
</evidence>
<dbReference type="Proteomes" id="UP000249616">
    <property type="component" value="Chromosome"/>
</dbReference>
<name>A0A2Z4J1B4_9ACTN</name>
<evidence type="ECO:0000313" key="2">
    <source>
        <dbReference type="Proteomes" id="UP000249616"/>
    </source>
</evidence>
<reference evidence="1 2" key="1">
    <citation type="journal article" date="2019" name="Int. J. Syst. Evol. Microbiol.">
        <title>Streptomyces cadmiisoli sp. nov., a novel actinomycete isolated from cadmium-contaminated soil.</title>
        <authorList>
            <person name="Li K."/>
            <person name="Tang X."/>
            <person name="Zhao J."/>
            <person name="Guo Y."/>
            <person name="Tang Y."/>
            <person name="Gao J."/>
        </authorList>
    </citation>
    <scope>NUCLEOTIDE SEQUENCE [LARGE SCALE GENOMIC DNA]</scope>
    <source>
        <strain evidence="1 2">ZFG47</strain>
    </source>
</reference>
<dbReference type="RefSeq" id="WP_112439263.1">
    <property type="nucleotide sequence ID" value="NZ_CP030073.1"/>
</dbReference>
<accession>A0A2Z4J1B4</accession>